<reference evidence="1 2" key="1">
    <citation type="journal article" date="2023" name="Virus Evol.">
        <title>Computational host range prediction-The good, the bad, and the ugly.</title>
        <authorList>
            <person name="Howell A.A."/>
            <person name="Versoza C.J."/>
            <person name="Pfeifer S.P."/>
        </authorList>
    </citation>
    <scope>NUCLEOTIDE SEQUENCE [LARGE SCALE GENOMIC DNA]</scope>
    <source>
        <strain evidence="1 2">1610/1b</strain>
    </source>
</reference>
<keyword evidence="2" id="KW-1185">Reference proteome</keyword>
<proteinExistence type="predicted"/>
<dbReference type="EMBL" id="CP136137">
    <property type="protein sequence ID" value="WYY08222.1"/>
    <property type="molecule type" value="Genomic_DNA"/>
</dbReference>
<gene>
    <name evidence="1" type="ORF">RVF87_03825</name>
</gene>
<dbReference type="Proteomes" id="UP001479933">
    <property type="component" value="Chromosome"/>
</dbReference>
<evidence type="ECO:0000313" key="2">
    <source>
        <dbReference type="Proteomes" id="UP001479933"/>
    </source>
</evidence>
<name>A0ABZ2U3Q8_9ACTN</name>
<evidence type="ECO:0000313" key="1">
    <source>
        <dbReference type="EMBL" id="WYY08222.1"/>
    </source>
</evidence>
<sequence length="125" mass="13751">MPANAPQPAEDEAGHSPMPLSRLLTILSTGRIEDEAYTVFTAAENARAVDDPICVLDGPVDVDLEKLVEIMPPYVVAEGLVTFCHASDAVDTIHNTRGQRPDAPMELILANLDYYLLRDTWMDLE</sequence>
<dbReference type="RefSeq" id="WP_066166741.1">
    <property type="nucleotide sequence ID" value="NZ_CP136137.1"/>
</dbReference>
<organism evidence="1 2">
    <name type="scientific">Gordonia hydrophobica</name>
    <dbReference type="NCBI Taxonomy" id="40516"/>
    <lineage>
        <taxon>Bacteria</taxon>
        <taxon>Bacillati</taxon>
        <taxon>Actinomycetota</taxon>
        <taxon>Actinomycetes</taxon>
        <taxon>Mycobacteriales</taxon>
        <taxon>Gordoniaceae</taxon>
        <taxon>Gordonia</taxon>
    </lineage>
</organism>
<accession>A0ABZ2U3Q8</accession>
<protein>
    <submittedName>
        <fullName evidence="1">Uncharacterized protein</fullName>
    </submittedName>
</protein>